<comment type="caution">
    <text evidence="2">The sequence shown here is derived from an EMBL/GenBank/DDBJ whole genome shotgun (WGS) entry which is preliminary data.</text>
</comment>
<sequence>MGTHPCARRVVIKTPLCVRIRCVDHFTLFTHTLHSFLPNLPISLLKMAPKGKAKVHQPPIRFSLRLAALKTRQSRDKAGPSHIAPINAEPIEISSDSESEEVPEYIPGTGQSDDEEVPEYIPEDGRQKIRISEKRNRKDQRQITRWTSTWIHKNLRKTQKRKRIQRKRIQRNLKNKRGEMKWEKSK</sequence>
<reference evidence="2 3" key="1">
    <citation type="journal article" date="2023" name="Plants (Basel)">
        <title>Bridging the Gap: Combining Genomics and Transcriptomics Approaches to Understand Stylosanthes scabra, an Orphan Legume from the Brazilian Caatinga.</title>
        <authorList>
            <person name="Ferreira-Neto J.R.C."/>
            <person name="da Silva M.D."/>
            <person name="Binneck E."/>
            <person name="de Melo N.F."/>
            <person name="da Silva R.H."/>
            <person name="de Melo A.L.T.M."/>
            <person name="Pandolfi V."/>
            <person name="Bustamante F.O."/>
            <person name="Brasileiro-Vidal A.C."/>
            <person name="Benko-Iseppon A.M."/>
        </authorList>
    </citation>
    <scope>NUCLEOTIDE SEQUENCE [LARGE SCALE GENOMIC DNA]</scope>
    <source>
        <tissue evidence="2">Leaves</tissue>
    </source>
</reference>
<feature type="compositionally biased region" description="Basic residues" evidence="1">
    <location>
        <begin position="155"/>
        <end position="175"/>
    </location>
</feature>
<name>A0ABU6TTE4_9FABA</name>
<accession>A0ABU6TTE4</accession>
<evidence type="ECO:0000313" key="2">
    <source>
        <dbReference type="EMBL" id="MED6151705.1"/>
    </source>
</evidence>
<dbReference type="EMBL" id="JASCZI010092016">
    <property type="protein sequence ID" value="MED6151705.1"/>
    <property type="molecule type" value="Genomic_DNA"/>
</dbReference>
<feature type="region of interest" description="Disordered" evidence="1">
    <location>
        <begin position="73"/>
        <end position="119"/>
    </location>
</feature>
<evidence type="ECO:0000313" key="3">
    <source>
        <dbReference type="Proteomes" id="UP001341840"/>
    </source>
</evidence>
<keyword evidence="3" id="KW-1185">Reference proteome</keyword>
<evidence type="ECO:0000256" key="1">
    <source>
        <dbReference type="SAM" id="MobiDB-lite"/>
    </source>
</evidence>
<feature type="compositionally biased region" description="Basic and acidic residues" evidence="1">
    <location>
        <begin position="176"/>
        <end position="186"/>
    </location>
</feature>
<protein>
    <submittedName>
        <fullName evidence="2">Uncharacterized protein</fullName>
    </submittedName>
</protein>
<gene>
    <name evidence="2" type="ORF">PIB30_084928</name>
</gene>
<feature type="region of interest" description="Disordered" evidence="1">
    <location>
        <begin position="155"/>
        <end position="186"/>
    </location>
</feature>
<proteinExistence type="predicted"/>
<dbReference type="Proteomes" id="UP001341840">
    <property type="component" value="Unassembled WGS sequence"/>
</dbReference>
<organism evidence="2 3">
    <name type="scientific">Stylosanthes scabra</name>
    <dbReference type="NCBI Taxonomy" id="79078"/>
    <lineage>
        <taxon>Eukaryota</taxon>
        <taxon>Viridiplantae</taxon>
        <taxon>Streptophyta</taxon>
        <taxon>Embryophyta</taxon>
        <taxon>Tracheophyta</taxon>
        <taxon>Spermatophyta</taxon>
        <taxon>Magnoliopsida</taxon>
        <taxon>eudicotyledons</taxon>
        <taxon>Gunneridae</taxon>
        <taxon>Pentapetalae</taxon>
        <taxon>rosids</taxon>
        <taxon>fabids</taxon>
        <taxon>Fabales</taxon>
        <taxon>Fabaceae</taxon>
        <taxon>Papilionoideae</taxon>
        <taxon>50 kb inversion clade</taxon>
        <taxon>dalbergioids sensu lato</taxon>
        <taxon>Dalbergieae</taxon>
        <taxon>Pterocarpus clade</taxon>
        <taxon>Stylosanthes</taxon>
    </lineage>
</organism>